<evidence type="ECO:0000313" key="1">
    <source>
        <dbReference type="EMBL" id="KIM25326.1"/>
    </source>
</evidence>
<name>A0A0C3B1A7_SERVB</name>
<dbReference type="AlphaFoldDB" id="A0A0C3B1A7"/>
<protein>
    <submittedName>
        <fullName evidence="1">Uncharacterized protein</fullName>
    </submittedName>
</protein>
<keyword evidence="2" id="KW-1185">Reference proteome</keyword>
<dbReference type="HOGENOM" id="CLU_2980554_0_0_1"/>
<reference evidence="1 2" key="1">
    <citation type="submission" date="2014-04" db="EMBL/GenBank/DDBJ databases">
        <authorList>
            <consortium name="DOE Joint Genome Institute"/>
            <person name="Kuo A."/>
            <person name="Zuccaro A."/>
            <person name="Kohler A."/>
            <person name="Nagy L.G."/>
            <person name="Floudas D."/>
            <person name="Copeland A."/>
            <person name="Barry K.W."/>
            <person name="Cichocki N."/>
            <person name="Veneault-Fourrey C."/>
            <person name="LaButti K."/>
            <person name="Lindquist E.A."/>
            <person name="Lipzen A."/>
            <person name="Lundell T."/>
            <person name="Morin E."/>
            <person name="Murat C."/>
            <person name="Sun H."/>
            <person name="Tunlid A."/>
            <person name="Henrissat B."/>
            <person name="Grigoriev I.V."/>
            <person name="Hibbett D.S."/>
            <person name="Martin F."/>
            <person name="Nordberg H.P."/>
            <person name="Cantor M.N."/>
            <person name="Hua S.X."/>
        </authorList>
    </citation>
    <scope>NUCLEOTIDE SEQUENCE [LARGE SCALE GENOMIC DNA]</scope>
    <source>
        <strain evidence="1 2">MAFF 305830</strain>
    </source>
</reference>
<reference evidence="2" key="2">
    <citation type="submission" date="2015-01" db="EMBL/GenBank/DDBJ databases">
        <title>Evolutionary Origins and Diversification of the Mycorrhizal Mutualists.</title>
        <authorList>
            <consortium name="DOE Joint Genome Institute"/>
            <consortium name="Mycorrhizal Genomics Consortium"/>
            <person name="Kohler A."/>
            <person name="Kuo A."/>
            <person name="Nagy L.G."/>
            <person name="Floudas D."/>
            <person name="Copeland A."/>
            <person name="Barry K.W."/>
            <person name="Cichocki N."/>
            <person name="Veneault-Fourrey C."/>
            <person name="LaButti K."/>
            <person name="Lindquist E.A."/>
            <person name="Lipzen A."/>
            <person name="Lundell T."/>
            <person name="Morin E."/>
            <person name="Murat C."/>
            <person name="Riley R."/>
            <person name="Ohm R."/>
            <person name="Sun H."/>
            <person name="Tunlid A."/>
            <person name="Henrissat B."/>
            <person name="Grigoriev I.V."/>
            <person name="Hibbett D.S."/>
            <person name="Martin F."/>
        </authorList>
    </citation>
    <scope>NUCLEOTIDE SEQUENCE [LARGE SCALE GENOMIC DNA]</scope>
    <source>
        <strain evidence="2">MAFF 305830</strain>
    </source>
</reference>
<dbReference type="EMBL" id="KN824315">
    <property type="protein sequence ID" value="KIM25326.1"/>
    <property type="molecule type" value="Genomic_DNA"/>
</dbReference>
<accession>A0A0C3B1A7</accession>
<sequence length="58" mass="6917">MIYKASNIPAHILSRLRVRNEKAGSHIRIHFVTEWFTRSPMESYECAEDMPCQQFQYV</sequence>
<organism evidence="1 2">
    <name type="scientific">Serendipita vermifera MAFF 305830</name>
    <dbReference type="NCBI Taxonomy" id="933852"/>
    <lineage>
        <taxon>Eukaryota</taxon>
        <taxon>Fungi</taxon>
        <taxon>Dikarya</taxon>
        <taxon>Basidiomycota</taxon>
        <taxon>Agaricomycotina</taxon>
        <taxon>Agaricomycetes</taxon>
        <taxon>Sebacinales</taxon>
        <taxon>Serendipitaceae</taxon>
        <taxon>Serendipita</taxon>
    </lineage>
</organism>
<gene>
    <name evidence="1" type="ORF">M408DRAFT_212511</name>
</gene>
<dbReference type="Proteomes" id="UP000054097">
    <property type="component" value="Unassembled WGS sequence"/>
</dbReference>
<evidence type="ECO:0000313" key="2">
    <source>
        <dbReference type="Proteomes" id="UP000054097"/>
    </source>
</evidence>
<proteinExistence type="predicted"/>